<accession>A0ABR9SGM4</accession>
<dbReference type="InterPro" id="IPR055348">
    <property type="entry name" value="DctQ"/>
</dbReference>
<keyword evidence="7 9" id="KW-0472">Membrane</keyword>
<sequence>MAQDSLPVRIAERSVELLMALDLTLIVVLVFSNVVSRYGFGAGFAGAEEVSRLLFVWLVFLGAVLALRRQAHLGVELLQARLPRPLRRACAVLSHLGMLYALWLFLAGSWTQVQIGLTTYSTVLHYPNAFMAASGLVCAASMLFIVAANLLRILMNHPGAQVPGEPAHEAQAATLAQEGAE</sequence>
<feature type="transmembrane region" description="Helical" evidence="9">
    <location>
        <begin position="89"/>
        <end position="110"/>
    </location>
</feature>
<evidence type="ECO:0000313" key="12">
    <source>
        <dbReference type="Proteomes" id="UP000715965"/>
    </source>
</evidence>
<name>A0ABR9SGM4_9BURK</name>
<reference evidence="11 12" key="1">
    <citation type="submission" date="2020-10" db="EMBL/GenBank/DDBJ databases">
        <title>Draft genome of Ramlibacter aquaticus LMG 30558.</title>
        <authorList>
            <person name="Props R."/>
        </authorList>
    </citation>
    <scope>NUCLEOTIDE SEQUENCE [LARGE SCALE GENOMIC DNA]</scope>
    <source>
        <strain evidence="11 12">LMG 30558</strain>
    </source>
</reference>
<evidence type="ECO:0000256" key="7">
    <source>
        <dbReference type="ARBA" id="ARBA00023136"/>
    </source>
</evidence>
<dbReference type="PANTHER" id="PTHR35011">
    <property type="entry name" value="2,3-DIKETO-L-GULONATE TRAP TRANSPORTER SMALL PERMEASE PROTEIN YIAM"/>
    <property type="match status" value="1"/>
</dbReference>
<dbReference type="RefSeq" id="WP_193780958.1">
    <property type="nucleotide sequence ID" value="NZ_JADDOJ010000049.1"/>
</dbReference>
<comment type="subunit">
    <text evidence="9">The complex comprises the extracytoplasmic solute receptor protein and the two transmembrane proteins.</text>
</comment>
<gene>
    <name evidence="11" type="ORF">IM725_12650</name>
</gene>
<keyword evidence="2 9" id="KW-0813">Transport</keyword>
<proteinExistence type="inferred from homology"/>
<feature type="transmembrane region" description="Helical" evidence="9">
    <location>
        <begin position="130"/>
        <end position="151"/>
    </location>
</feature>
<evidence type="ECO:0000256" key="6">
    <source>
        <dbReference type="ARBA" id="ARBA00022989"/>
    </source>
</evidence>
<dbReference type="InterPro" id="IPR007387">
    <property type="entry name" value="TRAP_DctQ"/>
</dbReference>
<evidence type="ECO:0000256" key="8">
    <source>
        <dbReference type="ARBA" id="ARBA00038436"/>
    </source>
</evidence>
<comment type="similarity">
    <text evidence="8 9">Belongs to the TRAP transporter small permease family.</text>
</comment>
<dbReference type="Proteomes" id="UP000715965">
    <property type="component" value="Unassembled WGS sequence"/>
</dbReference>
<feature type="transmembrane region" description="Helical" evidence="9">
    <location>
        <begin position="17"/>
        <end position="38"/>
    </location>
</feature>
<organism evidence="11 12">
    <name type="scientific">Ramlibacter aquaticus</name>
    <dbReference type="NCBI Taxonomy" id="2780094"/>
    <lineage>
        <taxon>Bacteria</taxon>
        <taxon>Pseudomonadati</taxon>
        <taxon>Pseudomonadota</taxon>
        <taxon>Betaproteobacteria</taxon>
        <taxon>Burkholderiales</taxon>
        <taxon>Comamonadaceae</taxon>
        <taxon>Ramlibacter</taxon>
    </lineage>
</organism>
<dbReference type="Pfam" id="PF04290">
    <property type="entry name" value="DctQ"/>
    <property type="match status" value="1"/>
</dbReference>
<keyword evidence="6 9" id="KW-1133">Transmembrane helix</keyword>
<evidence type="ECO:0000256" key="9">
    <source>
        <dbReference type="RuleBase" id="RU369079"/>
    </source>
</evidence>
<keyword evidence="12" id="KW-1185">Reference proteome</keyword>
<evidence type="ECO:0000256" key="1">
    <source>
        <dbReference type="ARBA" id="ARBA00004429"/>
    </source>
</evidence>
<keyword evidence="3" id="KW-1003">Cell membrane</keyword>
<keyword evidence="4 9" id="KW-0997">Cell inner membrane</keyword>
<evidence type="ECO:0000256" key="2">
    <source>
        <dbReference type="ARBA" id="ARBA00022448"/>
    </source>
</evidence>
<keyword evidence="5 9" id="KW-0812">Transmembrane</keyword>
<evidence type="ECO:0000256" key="5">
    <source>
        <dbReference type="ARBA" id="ARBA00022692"/>
    </source>
</evidence>
<comment type="function">
    <text evidence="9">Part of the tripartite ATP-independent periplasmic (TRAP) transport system.</text>
</comment>
<feature type="transmembrane region" description="Helical" evidence="9">
    <location>
        <begin position="50"/>
        <end position="68"/>
    </location>
</feature>
<evidence type="ECO:0000256" key="3">
    <source>
        <dbReference type="ARBA" id="ARBA00022475"/>
    </source>
</evidence>
<comment type="subcellular location">
    <subcellularLocation>
        <location evidence="1 9">Cell inner membrane</location>
        <topology evidence="1 9">Multi-pass membrane protein</topology>
    </subcellularLocation>
</comment>
<comment type="caution">
    <text evidence="11">The sequence shown here is derived from an EMBL/GenBank/DDBJ whole genome shotgun (WGS) entry which is preliminary data.</text>
</comment>
<evidence type="ECO:0000313" key="11">
    <source>
        <dbReference type="EMBL" id="MBE7941420.1"/>
    </source>
</evidence>
<dbReference type="PANTHER" id="PTHR35011:SF2">
    <property type="entry name" value="2,3-DIKETO-L-GULONATE TRAP TRANSPORTER SMALL PERMEASE PROTEIN YIAM"/>
    <property type="match status" value="1"/>
</dbReference>
<dbReference type="EMBL" id="JADDOJ010000049">
    <property type="protein sequence ID" value="MBE7941420.1"/>
    <property type="molecule type" value="Genomic_DNA"/>
</dbReference>
<feature type="domain" description="Tripartite ATP-independent periplasmic transporters DctQ component" evidence="10">
    <location>
        <begin position="26"/>
        <end position="154"/>
    </location>
</feature>
<evidence type="ECO:0000256" key="4">
    <source>
        <dbReference type="ARBA" id="ARBA00022519"/>
    </source>
</evidence>
<evidence type="ECO:0000259" key="10">
    <source>
        <dbReference type="Pfam" id="PF04290"/>
    </source>
</evidence>
<protein>
    <recommendedName>
        <fullName evidence="9">TRAP transporter small permease protein</fullName>
    </recommendedName>
</protein>